<feature type="transmembrane region" description="Helical" evidence="6">
    <location>
        <begin position="80"/>
        <end position="103"/>
    </location>
</feature>
<evidence type="ECO:0000256" key="5">
    <source>
        <dbReference type="ARBA" id="ARBA00023136"/>
    </source>
</evidence>
<keyword evidence="4 6" id="KW-1133">Transmembrane helix</keyword>
<feature type="domain" description="F-box" evidence="7">
    <location>
        <begin position="208"/>
        <end position="232"/>
    </location>
</feature>
<dbReference type="Pfam" id="PF08395">
    <property type="entry name" value="7tm_7"/>
    <property type="match status" value="1"/>
</dbReference>
<evidence type="ECO:0000313" key="9">
    <source>
        <dbReference type="Proteomes" id="UP000708208"/>
    </source>
</evidence>
<dbReference type="Pfam" id="PF12937">
    <property type="entry name" value="F-box-like"/>
    <property type="match status" value="1"/>
</dbReference>
<keyword evidence="2" id="KW-1003">Cell membrane</keyword>
<protein>
    <recommendedName>
        <fullName evidence="7">F-box domain-containing protein</fullName>
    </recommendedName>
</protein>
<evidence type="ECO:0000256" key="1">
    <source>
        <dbReference type="ARBA" id="ARBA00004651"/>
    </source>
</evidence>
<gene>
    <name evidence="8" type="ORF">AFUS01_LOCUS5045</name>
</gene>
<dbReference type="Proteomes" id="UP000708208">
    <property type="component" value="Unassembled WGS sequence"/>
</dbReference>
<evidence type="ECO:0000256" key="3">
    <source>
        <dbReference type="ARBA" id="ARBA00022692"/>
    </source>
</evidence>
<dbReference type="OrthoDB" id="6625921at2759"/>
<evidence type="ECO:0000259" key="7">
    <source>
        <dbReference type="Pfam" id="PF12937"/>
    </source>
</evidence>
<organism evidence="8 9">
    <name type="scientific">Allacma fusca</name>
    <dbReference type="NCBI Taxonomy" id="39272"/>
    <lineage>
        <taxon>Eukaryota</taxon>
        <taxon>Metazoa</taxon>
        <taxon>Ecdysozoa</taxon>
        <taxon>Arthropoda</taxon>
        <taxon>Hexapoda</taxon>
        <taxon>Collembola</taxon>
        <taxon>Symphypleona</taxon>
        <taxon>Sminthuridae</taxon>
        <taxon>Allacma</taxon>
    </lineage>
</organism>
<dbReference type="GO" id="GO:0050909">
    <property type="term" value="P:sensory perception of taste"/>
    <property type="evidence" value="ECO:0007669"/>
    <property type="project" value="InterPro"/>
</dbReference>
<comment type="subcellular location">
    <subcellularLocation>
        <location evidence="1">Cell membrane</location>
        <topology evidence="1">Multi-pass membrane protein</topology>
    </subcellularLocation>
</comment>
<evidence type="ECO:0000256" key="4">
    <source>
        <dbReference type="ARBA" id="ARBA00022989"/>
    </source>
</evidence>
<proteinExistence type="predicted"/>
<evidence type="ECO:0000313" key="8">
    <source>
        <dbReference type="EMBL" id="CAG7710554.1"/>
    </source>
</evidence>
<keyword evidence="5 6" id="KW-0472">Membrane</keyword>
<dbReference type="InterPro" id="IPR013604">
    <property type="entry name" value="7TM_chemorcpt"/>
</dbReference>
<evidence type="ECO:0000256" key="6">
    <source>
        <dbReference type="SAM" id="Phobius"/>
    </source>
</evidence>
<dbReference type="InterPro" id="IPR001810">
    <property type="entry name" value="F-box_dom"/>
</dbReference>
<dbReference type="AlphaFoldDB" id="A0A8J2NMU4"/>
<name>A0A8J2NMU4_9HEXA</name>
<keyword evidence="3 6" id="KW-0812">Transmembrane</keyword>
<feature type="transmembrane region" description="Helical" evidence="6">
    <location>
        <begin position="12"/>
        <end position="35"/>
    </location>
</feature>
<dbReference type="GO" id="GO:0005886">
    <property type="term" value="C:plasma membrane"/>
    <property type="evidence" value="ECO:0007669"/>
    <property type="project" value="UniProtKB-SubCell"/>
</dbReference>
<evidence type="ECO:0000256" key="2">
    <source>
        <dbReference type="ARBA" id="ARBA00022475"/>
    </source>
</evidence>
<reference evidence="8" key="1">
    <citation type="submission" date="2021-06" db="EMBL/GenBank/DDBJ databases">
        <authorList>
            <person name="Hodson N. C."/>
            <person name="Mongue J. A."/>
            <person name="Jaron S. K."/>
        </authorList>
    </citation>
    <scope>NUCLEOTIDE SEQUENCE</scope>
</reference>
<keyword evidence="9" id="KW-1185">Reference proteome</keyword>
<comment type="caution">
    <text evidence="8">The sequence shown here is derived from an EMBL/GenBank/DDBJ whole genome shotgun (WGS) entry which is preliminary data.</text>
</comment>
<dbReference type="EMBL" id="CAJVCH010031927">
    <property type="protein sequence ID" value="CAG7710554.1"/>
    <property type="molecule type" value="Genomic_DNA"/>
</dbReference>
<sequence length="754" mass="84063">MITPGSTPSLVYLVGLILSEAINFLMVMGICNAGSSITSESLKLAKVISNIPMHNLDTSFQLQVQRFMIRSYGQPPSVSVWGFISFNNSLLLSMMAVSATYLVHTIRQLLSISNSKSIKQGVHIAQFTSVYTGSSALMASYLPSFRSKSVGSISFTISEPLKRLRNGSQTKKQFSFSTETPDEDDPKDVVALASVKEEALSNFIVQRTIFSLLDPSDLRNCMKVSKSWEAVAAPLLNDIYVESRRCNLDCCKMTALITSGNSNSTLYHKVTWSDIIKYLEDSSCQTSYLHLSIGRVKLAYEEFFMMLPKFGPLISRLDLLSSQHLGIRSNSAYIEFIHMYFPNLKYLKLIGGFAFSDSADDEEDSSFASLETIDFGLSSKLSAPFVRRLLKSSPTLQSAFNFPVDLIDCMVLSRKYGTLRSVTLPGMQKTTAKTMEVLLGKLASLAPKLEIFNLEIISYSKFMSVPVVKAAVIKIIESSKDSLKRLVIARAEKESGHWECPILSVVEHLRFEEFNGIEPFRGVPFFPEGSDLGGLFPNVKTVSVNIPMDTQEDVNGYFPQDSFQTFGCRVRNLITACVNPECIQILSSLFPYITSLDILWSTQMPSVLGQVYGSCGSLRVLTLTVDHFAAFSKHGRHHNFDAAVTGLSAETCNDLRTNQKIMRENPGLLLNLKDLEKLRVIITDRKISVRGKSQSFITSVTIDYLMCFMPYLKMFIGIHKDCIRMKDLLELIGPILPHVECDACYNGGDRRVKL</sequence>
<accession>A0A8J2NMU4</accession>